<protein>
    <submittedName>
        <fullName evidence="2">Uncharacterized protein</fullName>
    </submittedName>
</protein>
<name>A0A316I9B0_9PSEU</name>
<gene>
    <name evidence="2" type="ORF">C8D88_101134</name>
</gene>
<proteinExistence type="predicted"/>
<reference evidence="2 3" key="1">
    <citation type="submission" date="2018-05" db="EMBL/GenBank/DDBJ databases">
        <title>Genomic Encyclopedia of Type Strains, Phase IV (KMG-IV): sequencing the most valuable type-strain genomes for metagenomic binning, comparative biology and taxonomic classification.</title>
        <authorList>
            <person name="Goeker M."/>
        </authorList>
    </citation>
    <scope>NUCLEOTIDE SEQUENCE [LARGE SCALE GENOMIC DNA]</scope>
    <source>
        <strain evidence="2 3">DSM 45480</strain>
    </source>
</reference>
<keyword evidence="1" id="KW-0472">Membrane</keyword>
<dbReference type="Proteomes" id="UP000246005">
    <property type="component" value="Unassembled WGS sequence"/>
</dbReference>
<accession>A0A316I9B0</accession>
<dbReference type="AlphaFoldDB" id="A0A316I9B0"/>
<dbReference type="EMBL" id="QGHB01000001">
    <property type="protein sequence ID" value="PWK90122.1"/>
    <property type="molecule type" value="Genomic_DNA"/>
</dbReference>
<feature type="transmembrane region" description="Helical" evidence="1">
    <location>
        <begin position="61"/>
        <end position="81"/>
    </location>
</feature>
<evidence type="ECO:0000313" key="3">
    <source>
        <dbReference type="Proteomes" id="UP000246005"/>
    </source>
</evidence>
<sequence>MMPLVGDREERRRAAREAVLQARLEAQRPWWQKRFLAWLTAAPRRLWRGLKWWGVELAEVLLWWAALALVLAVGLLIWWAWQTLF</sequence>
<evidence type="ECO:0000256" key="1">
    <source>
        <dbReference type="SAM" id="Phobius"/>
    </source>
</evidence>
<evidence type="ECO:0000313" key="2">
    <source>
        <dbReference type="EMBL" id="PWK90122.1"/>
    </source>
</evidence>
<organism evidence="2 3">
    <name type="scientific">Lentzea atacamensis</name>
    <dbReference type="NCBI Taxonomy" id="531938"/>
    <lineage>
        <taxon>Bacteria</taxon>
        <taxon>Bacillati</taxon>
        <taxon>Actinomycetota</taxon>
        <taxon>Actinomycetes</taxon>
        <taxon>Pseudonocardiales</taxon>
        <taxon>Pseudonocardiaceae</taxon>
        <taxon>Lentzea</taxon>
    </lineage>
</organism>
<keyword evidence="1" id="KW-0812">Transmembrane</keyword>
<keyword evidence="1" id="KW-1133">Transmembrane helix</keyword>
<comment type="caution">
    <text evidence="2">The sequence shown here is derived from an EMBL/GenBank/DDBJ whole genome shotgun (WGS) entry which is preliminary data.</text>
</comment>